<evidence type="ECO:0000256" key="6">
    <source>
        <dbReference type="ARBA" id="ARBA00044535"/>
    </source>
</evidence>
<gene>
    <name evidence="10" type="ORF">P7H43_10130</name>
</gene>
<dbReference type="SMART" id="SM00490">
    <property type="entry name" value="HELICc"/>
    <property type="match status" value="1"/>
</dbReference>
<dbReference type="GO" id="GO:0030894">
    <property type="term" value="C:replisome"/>
    <property type="evidence" value="ECO:0007669"/>
    <property type="project" value="TreeGrafter"/>
</dbReference>
<dbReference type="GO" id="GO:0043590">
    <property type="term" value="C:bacterial nucleoid"/>
    <property type="evidence" value="ECO:0007669"/>
    <property type="project" value="TreeGrafter"/>
</dbReference>
<comment type="caution">
    <text evidence="10">The sequence shown here is derived from an EMBL/GenBank/DDBJ whole genome shotgun (WGS) entry which is preliminary data.</text>
</comment>
<evidence type="ECO:0000313" key="10">
    <source>
        <dbReference type="EMBL" id="MDT2810847.1"/>
    </source>
</evidence>
<dbReference type="Proteomes" id="UP001256711">
    <property type="component" value="Unassembled WGS sequence"/>
</dbReference>
<dbReference type="Pfam" id="PF00271">
    <property type="entry name" value="Helicase_C"/>
    <property type="match status" value="1"/>
</dbReference>
<dbReference type="PROSITE" id="PS51192">
    <property type="entry name" value="HELICASE_ATP_BIND_1"/>
    <property type="match status" value="1"/>
</dbReference>
<feature type="domain" description="Helicase ATP-binding" evidence="8">
    <location>
        <begin position="24"/>
        <end position="191"/>
    </location>
</feature>
<dbReference type="InterPro" id="IPR032284">
    <property type="entry name" value="RecQ_Zn-bd"/>
</dbReference>
<dbReference type="GO" id="GO:0005737">
    <property type="term" value="C:cytoplasm"/>
    <property type="evidence" value="ECO:0007669"/>
    <property type="project" value="TreeGrafter"/>
</dbReference>
<dbReference type="PROSITE" id="PS00690">
    <property type="entry name" value="DEAH_ATP_HELICASE"/>
    <property type="match status" value="1"/>
</dbReference>
<evidence type="ECO:0000256" key="5">
    <source>
        <dbReference type="ARBA" id="ARBA00023125"/>
    </source>
</evidence>
<organism evidence="10 11">
    <name type="scientific">Enterococcus asini</name>
    <dbReference type="NCBI Taxonomy" id="57732"/>
    <lineage>
        <taxon>Bacteria</taxon>
        <taxon>Bacillati</taxon>
        <taxon>Bacillota</taxon>
        <taxon>Bacilli</taxon>
        <taxon>Lactobacillales</taxon>
        <taxon>Enterococcaceae</taxon>
        <taxon>Enterococcus</taxon>
    </lineage>
</organism>
<dbReference type="RefSeq" id="WP_311835606.1">
    <property type="nucleotide sequence ID" value="NZ_JARQBJ010000004.1"/>
</dbReference>
<keyword evidence="2" id="KW-0378">Hydrolase</keyword>
<dbReference type="GO" id="GO:0006281">
    <property type="term" value="P:DNA repair"/>
    <property type="evidence" value="ECO:0007669"/>
    <property type="project" value="TreeGrafter"/>
</dbReference>
<reference evidence="10" key="1">
    <citation type="submission" date="2023-03" db="EMBL/GenBank/DDBJ databases">
        <authorList>
            <person name="Shen W."/>
            <person name="Cai J."/>
        </authorList>
    </citation>
    <scope>NUCLEOTIDE SEQUENCE</scope>
    <source>
        <strain evidence="10">B226-2</strain>
    </source>
</reference>
<dbReference type="CDD" id="cd17920">
    <property type="entry name" value="DEXHc_RecQ"/>
    <property type="match status" value="1"/>
</dbReference>
<evidence type="ECO:0000256" key="4">
    <source>
        <dbReference type="ARBA" id="ARBA00022840"/>
    </source>
</evidence>
<dbReference type="EMBL" id="JARQBJ010000004">
    <property type="protein sequence ID" value="MDT2810847.1"/>
    <property type="molecule type" value="Genomic_DNA"/>
</dbReference>
<dbReference type="InterPro" id="IPR027417">
    <property type="entry name" value="P-loop_NTPase"/>
</dbReference>
<evidence type="ECO:0000256" key="2">
    <source>
        <dbReference type="ARBA" id="ARBA00022801"/>
    </source>
</evidence>
<proteinExistence type="predicted"/>
<name>A0AAW8U0U1_9ENTE</name>
<sequence>MFLKLALKQFFDFDEFRPGQEEVIKSVLSGKDTLGVLPTGTGKSLCYQLSGYLVEGLVLVISPLIALMEDQVSSLQAAGEKRCIALTSQVEPSDRYAILQRLAQYKFLFLSPEMLQNPQVLKALGGVKLAFLVVDEAHCVSQWGIDFRPEYRLLPGAKKQLGNPVVLALTATATPAVTKDIQNLLLDESGQVFRHSADRPNIAYFVEQPEDKTAWVKEYLSQTKDSGLIYCATRQEVEELYQALSGSYACGYYHGGLASDQRRLLQQQFLQGQLQVLIATNAFGMGINKPDLRFVIHYDLPDSPENYLQESGRAGRDGQAAQAILLYQPGDERVSQFFQQKLWEERAGLLALLAGKISQGTPLQEKWRGVMEQTGKEDLPEQLAANAQGKDQRLQQMLAYIWTEGCRRAFLLQYFGEELTTIPPRCCDFHGASLVAPAESEQEEELFSTTSPLTWQEIMLKLF</sequence>
<dbReference type="InterPro" id="IPR001650">
    <property type="entry name" value="Helicase_C-like"/>
</dbReference>
<keyword evidence="4" id="KW-0067">ATP-binding</keyword>
<dbReference type="PANTHER" id="PTHR13710">
    <property type="entry name" value="DNA HELICASE RECQ FAMILY MEMBER"/>
    <property type="match status" value="1"/>
</dbReference>
<dbReference type="AlphaFoldDB" id="A0AAW8U0U1"/>
<feature type="domain" description="Helicase C-terminal" evidence="9">
    <location>
        <begin position="215"/>
        <end position="369"/>
    </location>
</feature>
<keyword evidence="5" id="KW-0238">DNA-binding</keyword>
<dbReference type="Gene3D" id="3.40.50.300">
    <property type="entry name" value="P-loop containing nucleotide triphosphate hydrolases"/>
    <property type="match status" value="2"/>
</dbReference>
<dbReference type="GO" id="GO:0016787">
    <property type="term" value="F:hydrolase activity"/>
    <property type="evidence" value="ECO:0007669"/>
    <property type="project" value="UniProtKB-KW"/>
</dbReference>
<evidence type="ECO:0000256" key="7">
    <source>
        <dbReference type="ARBA" id="ARBA00044550"/>
    </source>
</evidence>
<dbReference type="PROSITE" id="PS51194">
    <property type="entry name" value="HELICASE_CTER"/>
    <property type="match status" value="1"/>
</dbReference>
<dbReference type="InterPro" id="IPR014001">
    <property type="entry name" value="Helicase_ATP-bd"/>
</dbReference>
<dbReference type="NCBIfam" id="TIGR00614">
    <property type="entry name" value="recQ_fam"/>
    <property type="match status" value="1"/>
</dbReference>
<dbReference type="SMART" id="SM00487">
    <property type="entry name" value="DEXDc"/>
    <property type="match status" value="1"/>
</dbReference>
<dbReference type="InterPro" id="IPR002464">
    <property type="entry name" value="DNA/RNA_helicase_DEAH_CS"/>
</dbReference>
<dbReference type="InterPro" id="IPR011545">
    <property type="entry name" value="DEAD/DEAH_box_helicase_dom"/>
</dbReference>
<evidence type="ECO:0000256" key="1">
    <source>
        <dbReference type="ARBA" id="ARBA00022741"/>
    </source>
</evidence>
<dbReference type="GO" id="GO:0009378">
    <property type="term" value="F:four-way junction helicase activity"/>
    <property type="evidence" value="ECO:0007669"/>
    <property type="project" value="TreeGrafter"/>
</dbReference>
<keyword evidence="3 10" id="KW-0347">Helicase</keyword>
<dbReference type="GO" id="GO:0006310">
    <property type="term" value="P:DNA recombination"/>
    <property type="evidence" value="ECO:0007669"/>
    <property type="project" value="InterPro"/>
</dbReference>
<dbReference type="Pfam" id="PF16124">
    <property type="entry name" value="RecQ_Zn_bind"/>
    <property type="match status" value="1"/>
</dbReference>
<protein>
    <recommendedName>
        <fullName evidence="6">ATP-dependent DNA helicase RecQ</fullName>
    </recommendedName>
    <alternativeName>
        <fullName evidence="7">DNA 3'-5' helicase RecQ</fullName>
    </alternativeName>
</protein>
<dbReference type="GO" id="GO:0003677">
    <property type="term" value="F:DNA binding"/>
    <property type="evidence" value="ECO:0007669"/>
    <property type="project" value="UniProtKB-KW"/>
</dbReference>
<dbReference type="PANTHER" id="PTHR13710:SF84">
    <property type="entry name" value="ATP-DEPENDENT DNA HELICASE RECS-RELATED"/>
    <property type="match status" value="1"/>
</dbReference>
<evidence type="ECO:0000259" key="9">
    <source>
        <dbReference type="PROSITE" id="PS51194"/>
    </source>
</evidence>
<evidence type="ECO:0000256" key="3">
    <source>
        <dbReference type="ARBA" id="ARBA00022806"/>
    </source>
</evidence>
<evidence type="ECO:0000259" key="8">
    <source>
        <dbReference type="PROSITE" id="PS51192"/>
    </source>
</evidence>
<keyword evidence="1" id="KW-0547">Nucleotide-binding</keyword>
<dbReference type="GO" id="GO:0043138">
    <property type="term" value="F:3'-5' DNA helicase activity"/>
    <property type="evidence" value="ECO:0007669"/>
    <property type="project" value="TreeGrafter"/>
</dbReference>
<evidence type="ECO:0000313" key="11">
    <source>
        <dbReference type="Proteomes" id="UP001256711"/>
    </source>
</evidence>
<dbReference type="SUPFAM" id="SSF52540">
    <property type="entry name" value="P-loop containing nucleoside triphosphate hydrolases"/>
    <property type="match status" value="1"/>
</dbReference>
<accession>A0AAW8U0U1</accession>
<dbReference type="GO" id="GO:0005524">
    <property type="term" value="F:ATP binding"/>
    <property type="evidence" value="ECO:0007669"/>
    <property type="project" value="UniProtKB-KW"/>
</dbReference>
<dbReference type="Pfam" id="PF00270">
    <property type="entry name" value="DEAD"/>
    <property type="match status" value="1"/>
</dbReference>
<dbReference type="InterPro" id="IPR004589">
    <property type="entry name" value="DNA_helicase_ATP-dep_RecQ"/>
</dbReference>